<dbReference type="InterPro" id="IPR007404">
    <property type="entry name" value="YdjM-like"/>
</dbReference>
<keyword evidence="1" id="KW-1133">Transmembrane helix</keyword>
<name>A0A0M9BPK9_9BACL</name>
<accession>A0A0M9BPK9</accession>
<organism evidence="2 3">
    <name type="scientific">Paenibacillus xylanivorans</name>
    <dbReference type="NCBI Taxonomy" id="1705561"/>
    <lineage>
        <taxon>Bacteria</taxon>
        <taxon>Bacillati</taxon>
        <taxon>Bacillota</taxon>
        <taxon>Bacilli</taxon>
        <taxon>Bacillales</taxon>
        <taxon>Paenibacillaceae</taxon>
        <taxon>Paenibacillus</taxon>
    </lineage>
</organism>
<dbReference type="AlphaFoldDB" id="A0A0M9BPK9"/>
<protein>
    <recommendedName>
        <fullName evidence="4">Metal-dependent hydrolase</fullName>
    </recommendedName>
</protein>
<dbReference type="PATRIC" id="fig|1705561.3.peg.2645"/>
<feature type="transmembrane region" description="Helical" evidence="1">
    <location>
        <begin position="107"/>
        <end position="133"/>
    </location>
</feature>
<dbReference type="Proteomes" id="UP000037688">
    <property type="component" value="Unassembled WGS sequence"/>
</dbReference>
<keyword evidence="1" id="KW-0812">Transmembrane</keyword>
<sequence>MMGRSHLIIGTTVSLSVLQLAGMPVTAPAVTVALIGSLLPDIDEPNSLLVSKALPNSLIRLLQTILLPVAVFVYFYVKAKPWNLLLAILIAMVSFLPSRSLRKVLMFAIGLGLVFYGHAFAPWNLIAGSLLMLCTTLTHRGLTHTLYGTAVWAGLLYSTTHLQGPEIWVAGGTAYAMHLLADSLTNRGIRPLPPLKWRIRVNLMSTGTKHGAVVENVCIVLALILAWIAFSPLFL</sequence>
<keyword evidence="3" id="KW-1185">Reference proteome</keyword>
<reference evidence="2 3" key="1">
    <citation type="submission" date="2015-08" db="EMBL/GenBank/DDBJ databases">
        <title>Draft genome sequence of cellulolytic and xylanolytic Paenibacillus sp. A59, isolated from a decaying forest soil from Patagonia, Argentina.</title>
        <authorList>
            <person name="Ghio S."/>
            <person name="Caceres A.M."/>
            <person name="Talia P."/>
            <person name="Grasso D."/>
            <person name="Campos E."/>
        </authorList>
    </citation>
    <scope>NUCLEOTIDE SEQUENCE [LARGE SCALE GENOMIC DNA]</scope>
    <source>
        <strain evidence="2 3">A59</strain>
    </source>
</reference>
<dbReference type="Pfam" id="PF04307">
    <property type="entry name" value="YdjM"/>
    <property type="match status" value="1"/>
</dbReference>
<dbReference type="EMBL" id="LITU01000059">
    <property type="protein sequence ID" value="KOY15726.1"/>
    <property type="molecule type" value="Genomic_DNA"/>
</dbReference>
<evidence type="ECO:0000256" key="1">
    <source>
        <dbReference type="SAM" id="Phobius"/>
    </source>
</evidence>
<evidence type="ECO:0000313" key="2">
    <source>
        <dbReference type="EMBL" id="KOY15726.1"/>
    </source>
</evidence>
<evidence type="ECO:0000313" key="3">
    <source>
        <dbReference type="Proteomes" id="UP000037688"/>
    </source>
</evidence>
<feature type="transmembrane region" description="Helical" evidence="1">
    <location>
        <begin position="213"/>
        <end position="234"/>
    </location>
</feature>
<evidence type="ECO:0008006" key="4">
    <source>
        <dbReference type="Google" id="ProtNLM"/>
    </source>
</evidence>
<dbReference type="OrthoDB" id="2706144at2"/>
<feature type="transmembrane region" description="Helical" evidence="1">
    <location>
        <begin position="57"/>
        <end position="77"/>
    </location>
</feature>
<comment type="caution">
    <text evidence="2">The sequence shown here is derived from an EMBL/GenBank/DDBJ whole genome shotgun (WGS) entry which is preliminary data.</text>
</comment>
<feature type="transmembrane region" description="Helical" evidence="1">
    <location>
        <begin position="84"/>
        <end position="101"/>
    </location>
</feature>
<dbReference type="RefSeq" id="WP_053781318.1">
    <property type="nucleotide sequence ID" value="NZ_LITU01000059.1"/>
</dbReference>
<gene>
    <name evidence="2" type="ORF">AMS66_13655</name>
</gene>
<keyword evidence="1" id="KW-0472">Membrane</keyword>
<proteinExistence type="predicted"/>